<dbReference type="STRING" id="1036808.A0A0C3DB89"/>
<dbReference type="InParanoid" id="A0A0C3DB89"/>
<reference evidence="3" key="2">
    <citation type="submission" date="2015-01" db="EMBL/GenBank/DDBJ databases">
        <title>Evolutionary Origins and Diversification of the Mycorrhizal Mutualists.</title>
        <authorList>
            <consortium name="DOE Joint Genome Institute"/>
            <consortium name="Mycorrhizal Genomics Consortium"/>
            <person name="Kohler A."/>
            <person name="Kuo A."/>
            <person name="Nagy L.G."/>
            <person name="Floudas D."/>
            <person name="Copeland A."/>
            <person name="Barry K.W."/>
            <person name="Cichocki N."/>
            <person name="Veneault-Fourrey C."/>
            <person name="LaButti K."/>
            <person name="Lindquist E.A."/>
            <person name="Lipzen A."/>
            <person name="Lundell T."/>
            <person name="Morin E."/>
            <person name="Murat C."/>
            <person name="Riley R."/>
            <person name="Ohm R."/>
            <person name="Sun H."/>
            <person name="Tunlid A."/>
            <person name="Henrissat B."/>
            <person name="Grigoriev I.V."/>
            <person name="Hibbett D.S."/>
            <person name="Martin F."/>
        </authorList>
    </citation>
    <scope>NUCLEOTIDE SEQUENCE [LARGE SCALE GENOMIC DNA]</scope>
    <source>
        <strain evidence="3">Foug A</strain>
    </source>
</reference>
<keyword evidence="3" id="KW-1185">Reference proteome</keyword>
<dbReference type="EMBL" id="KN822174">
    <property type="protein sequence ID" value="KIM53654.1"/>
    <property type="molecule type" value="Genomic_DNA"/>
</dbReference>
<dbReference type="PANTHER" id="PTHR28110:SF1">
    <property type="entry name" value="TRANSMEMBRANE PROTEIN"/>
    <property type="match status" value="1"/>
</dbReference>
<dbReference type="OrthoDB" id="4347at2759"/>
<dbReference type="FunCoup" id="A0A0C3DB89">
    <property type="interactions" value="9"/>
</dbReference>
<proteinExistence type="predicted"/>
<dbReference type="HOGENOM" id="CLU_048479_0_2_1"/>
<organism evidence="2 3">
    <name type="scientific">Scleroderma citrinum Foug A</name>
    <dbReference type="NCBI Taxonomy" id="1036808"/>
    <lineage>
        <taxon>Eukaryota</taxon>
        <taxon>Fungi</taxon>
        <taxon>Dikarya</taxon>
        <taxon>Basidiomycota</taxon>
        <taxon>Agaricomycotina</taxon>
        <taxon>Agaricomycetes</taxon>
        <taxon>Agaricomycetidae</taxon>
        <taxon>Boletales</taxon>
        <taxon>Sclerodermatineae</taxon>
        <taxon>Sclerodermataceae</taxon>
        <taxon>Scleroderma</taxon>
    </lineage>
</organism>
<accession>A0A0C3DB89</accession>
<protein>
    <recommendedName>
        <fullName evidence="4">DUF218 domain-containing protein</fullName>
    </recommendedName>
</protein>
<dbReference type="GO" id="GO:0005737">
    <property type="term" value="C:cytoplasm"/>
    <property type="evidence" value="ECO:0007669"/>
    <property type="project" value="TreeGrafter"/>
</dbReference>
<gene>
    <name evidence="2" type="ORF">SCLCIDRAFT_429425</name>
</gene>
<evidence type="ECO:0008006" key="4">
    <source>
        <dbReference type="Google" id="ProtNLM"/>
    </source>
</evidence>
<feature type="transmembrane region" description="Helical" evidence="1">
    <location>
        <begin position="45"/>
        <end position="63"/>
    </location>
</feature>
<keyword evidence="1" id="KW-1133">Transmembrane helix</keyword>
<keyword evidence="1" id="KW-0812">Transmembrane</keyword>
<sequence length="348" mass="39547">MLPLPALTSAASTRRGIYSQERRHLFLFPSSPQGALRHLRTRSRLTNLSVLLLAAFACLSFIYNLSFELSSPFYDAHFNYSTPSSILTTIERNERLTSLDHLIIVPGHAIWTGIKPEHAWDEEFWTLEDYQKGGGRISAFIDHIKQGASLALEDENSLLVFSGGQTRLLSTTTEAESYLRLALSLNLFGSHHSSALSPFPRATTEMYALDSFQNLLFSLARFREVTSRYPSQITVIGYEMKRQRFEELHRAAVKFPAQSFQYIGLGPLASEKESAKARDGEFHNGYKPYTIDPYGCHDFLLAKRRARNLFLRFHPYHSSAPELRGLLDWCPSDPRGLFHGPLPWETSE</sequence>
<reference evidence="2 3" key="1">
    <citation type="submission" date="2014-04" db="EMBL/GenBank/DDBJ databases">
        <authorList>
            <consortium name="DOE Joint Genome Institute"/>
            <person name="Kuo A."/>
            <person name="Kohler A."/>
            <person name="Nagy L.G."/>
            <person name="Floudas D."/>
            <person name="Copeland A."/>
            <person name="Barry K.W."/>
            <person name="Cichocki N."/>
            <person name="Veneault-Fourrey C."/>
            <person name="LaButti K."/>
            <person name="Lindquist E.A."/>
            <person name="Lipzen A."/>
            <person name="Lundell T."/>
            <person name="Morin E."/>
            <person name="Murat C."/>
            <person name="Sun H."/>
            <person name="Tunlid A."/>
            <person name="Henrissat B."/>
            <person name="Grigoriev I.V."/>
            <person name="Hibbett D.S."/>
            <person name="Martin F."/>
            <person name="Nordberg H.P."/>
            <person name="Cantor M.N."/>
            <person name="Hua S.X."/>
        </authorList>
    </citation>
    <scope>NUCLEOTIDE SEQUENCE [LARGE SCALE GENOMIC DNA]</scope>
    <source>
        <strain evidence="2 3">Foug A</strain>
    </source>
</reference>
<evidence type="ECO:0000313" key="3">
    <source>
        <dbReference type="Proteomes" id="UP000053989"/>
    </source>
</evidence>
<evidence type="ECO:0000256" key="1">
    <source>
        <dbReference type="SAM" id="Phobius"/>
    </source>
</evidence>
<dbReference type="Proteomes" id="UP000053989">
    <property type="component" value="Unassembled WGS sequence"/>
</dbReference>
<dbReference type="PANTHER" id="PTHR28110">
    <property type="entry name" value="TRANSMEMBRANE PROTEIN"/>
    <property type="match status" value="1"/>
</dbReference>
<dbReference type="AlphaFoldDB" id="A0A0C3DB89"/>
<name>A0A0C3DB89_9AGAM</name>
<keyword evidence="1" id="KW-0472">Membrane</keyword>
<dbReference type="InterPro" id="IPR055323">
    <property type="entry name" value="C57A10.07/YOR238W"/>
</dbReference>
<evidence type="ECO:0000313" key="2">
    <source>
        <dbReference type="EMBL" id="KIM53654.1"/>
    </source>
</evidence>